<dbReference type="AlphaFoldDB" id="U7VAV9"/>
<keyword evidence="3" id="KW-0050">Antiport</keyword>
<dbReference type="STRING" id="1319815.HMPREF0202_02161"/>
<evidence type="ECO:0000256" key="1">
    <source>
        <dbReference type="ARBA" id="ARBA00004651"/>
    </source>
</evidence>
<feature type="transmembrane region" description="Helical" evidence="9">
    <location>
        <begin position="200"/>
        <end position="222"/>
    </location>
</feature>
<keyword evidence="2" id="KW-0813">Transport</keyword>
<dbReference type="eggNOG" id="COG1757">
    <property type="taxonomic scope" value="Bacteria"/>
</dbReference>
<sequence length="507" mass="54250">MKLKYKIKLGGFRMNRITELLKLSPVAILAMLMFMGYDALIAAPIATVYAALVAGFVEKKKVNDIIEAVINNAKEMQVAFFILMVAYAMAEVFMSTGVGASIINLALNVGLTGRTVAVVGIIVTSVLSIATGTSWGTFAACAPIFLWLNHIVGGNIALTVGAIAGGACFGDNIGLISDTTIVSSGIQKVEVIKRIRHQGYWSGLVLILGIVAFYVAGVAMGLPTTTGDAATAIGQIPEEVWTVLAEKRESAVTLLNQVKTGVPTYMIIPLILVLIAAFRGLTTLLCLFIGIFAAYILGMFAGTVESTGAFLNLLYSGFEGAGSWVIVMMMWVAAFGGIMKLMDAFRPLSNIVVAVSKNVRQLMFCNGVLSILGNAGLADEMAQIVTMGPIIREIVEKNVEGSPEDIETLRLRNATFSDALGVFGSQLIPWHVYIGFYLGIAQAVYPLYKFSAMDIIKFNFLALIAVSTILIATLTGLDRFIPRFGLPSEPKVRLKKATVENCVGEKA</sequence>
<dbReference type="HOGENOM" id="CLU_551812_0_0_0"/>
<evidence type="ECO:0000259" key="10">
    <source>
        <dbReference type="Pfam" id="PF03553"/>
    </source>
</evidence>
<accession>U7VAV9</accession>
<dbReference type="PATRIC" id="fig|1319815.3.peg.2080"/>
<protein>
    <submittedName>
        <fullName evidence="11">Na+/H+ antiporter family protein</fullName>
    </submittedName>
</protein>
<feature type="transmembrane region" description="Helical" evidence="9">
    <location>
        <begin position="78"/>
        <end position="103"/>
    </location>
</feature>
<feature type="transmembrane region" description="Helical" evidence="9">
    <location>
        <begin position="324"/>
        <end position="342"/>
    </location>
</feature>
<evidence type="ECO:0000256" key="3">
    <source>
        <dbReference type="ARBA" id="ARBA00022449"/>
    </source>
</evidence>
<evidence type="ECO:0000256" key="8">
    <source>
        <dbReference type="ARBA" id="ARBA00038435"/>
    </source>
</evidence>
<dbReference type="EMBL" id="AXZF01000096">
    <property type="protein sequence ID" value="ERT67943.1"/>
    <property type="molecule type" value="Genomic_DNA"/>
</dbReference>
<evidence type="ECO:0000256" key="4">
    <source>
        <dbReference type="ARBA" id="ARBA00022475"/>
    </source>
</evidence>
<comment type="caution">
    <text evidence="11">The sequence shown here is derived from an EMBL/GenBank/DDBJ whole genome shotgun (WGS) entry which is preliminary data.</text>
</comment>
<feature type="transmembrane region" description="Helical" evidence="9">
    <location>
        <begin position="115"/>
        <end position="148"/>
    </location>
</feature>
<name>U7VAV9_9FUSO</name>
<keyword evidence="6 9" id="KW-1133">Transmembrane helix</keyword>
<feature type="transmembrane region" description="Helical" evidence="9">
    <location>
        <begin position="262"/>
        <end position="278"/>
    </location>
</feature>
<evidence type="ECO:0000256" key="7">
    <source>
        <dbReference type="ARBA" id="ARBA00023136"/>
    </source>
</evidence>
<dbReference type="InterPro" id="IPR018461">
    <property type="entry name" value="Na/H_Antiport_NhaC-like_C"/>
</dbReference>
<feature type="transmembrane region" description="Helical" evidence="9">
    <location>
        <begin position="430"/>
        <end position="448"/>
    </location>
</feature>
<dbReference type="Proteomes" id="UP000017081">
    <property type="component" value="Unassembled WGS sequence"/>
</dbReference>
<dbReference type="GO" id="GO:0015297">
    <property type="term" value="F:antiporter activity"/>
    <property type="evidence" value="ECO:0007669"/>
    <property type="project" value="UniProtKB-KW"/>
</dbReference>
<dbReference type="GO" id="GO:0005886">
    <property type="term" value="C:plasma membrane"/>
    <property type="evidence" value="ECO:0007669"/>
    <property type="project" value="UniProtKB-SubCell"/>
</dbReference>
<evidence type="ECO:0000256" key="2">
    <source>
        <dbReference type="ARBA" id="ARBA00022448"/>
    </source>
</evidence>
<feature type="transmembrane region" description="Helical" evidence="9">
    <location>
        <begin position="285"/>
        <end position="304"/>
    </location>
</feature>
<evidence type="ECO:0000313" key="12">
    <source>
        <dbReference type="Proteomes" id="UP000017081"/>
    </source>
</evidence>
<keyword evidence="4" id="KW-1003">Cell membrane</keyword>
<organism evidence="11 12">
    <name type="scientific">Cetobacterium somerae ATCC BAA-474</name>
    <dbReference type="NCBI Taxonomy" id="1319815"/>
    <lineage>
        <taxon>Bacteria</taxon>
        <taxon>Fusobacteriati</taxon>
        <taxon>Fusobacteriota</taxon>
        <taxon>Fusobacteriia</taxon>
        <taxon>Fusobacteriales</taxon>
        <taxon>Fusobacteriaceae</taxon>
        <taxon>Cetobacterium</taxon>
    </lineage>
</organism>
<dbReference type="Pfam" id="PF03553">
    <property type="entry name" value="Na_H_antiporter"/>
    <property type="match status" value="1"/>
</dbReference>
<keyword evidence="12" id="KW-1185">Reference proteome</keyword>
<dbReference type="PANTHER" id="PTHR33451:SF5">
    <property type="entry name" value="NA+_H+ ANTIPORTER"/>
    <property type="match status" value="1"/>
</dbReference>
<comment type="subcellular location">
    <subcellularLocation>
        <location evidence="1">Cell membrane</location>
        <topology evidence="1">Multi-pass membrane protein</topology>
    </subcellularLocation>
</comment>
<reference evidence="11 12" key="1">
    <citation type="submission" date="2013-08" db="EMBL/GenBank/DDBJ databases">
        <authorList>
            <person name="Weinstock G."/>
            <person name="Sodergren E."/>
            <person name="Wylie T."/>
            <person name="Fulton L."/>
            <person name="Fulton R."/>
            <person name="Fronick C."/>
            <person name="O'Laughlin M."/>
            <person name="Godfrey J."/>
            <person name="Miner T."/>
            <person name="Herter B."/>
            <person name="Appelbaum E."/>
            <person name="Cordes M."/>
            <person name="Lek S."/>
            <person name="Wollam A."/>
            <person name="Pepin K.H."/>
            <person name="Palsikar V.B."/>
            <person name="Mitreva M."/>
            <person name="Wilson R.K."/>
        </authorList>
    </citation>
    <scope>NUCLEOTIDE SEQUENCE [LARGE SCALE GENOMIC DNA]</scope>
    <source>
        <strain evidence="11 12">ATCC BAA-474</strain>
    </source>
</reference>
<evidence type="ECO:0000256" key="5">
    <source>
        <dbReference type="ARBA" id="ARBA00022692"/>
    </source>
</evidence>
<gene>
    <name evidence="11" type="ORF">HMPREF0202_02161</name>
</gene>
<feature type="transmembrane region" description="Helical" evidence="9">
    <location>
        <begin position="362"/>
        <end position="378"/>
    </location>
</feature>
<keyword evidence="5 9" id="KW-0812">Transmembrane</keyword>
<dbReference type="InterPro" id="IPR052180">
    <property type="entry name" value="NhaC_Na-H+_Antiporter"/>
</dbReference>
<feature type="transmembrane region" description="Helical" evidence="9">
    <location>
        <begin position="20"/>
        <end position="35"/>
    </location>
</feature>
<keyword evidence="7 9" id="KW-0472">Membrane</keyword>
<dbReference type="PANTHER" id="PTHR33451">
    <property type="entry name" value="MALATE-2H(+)/NA(+)-LACTATE ANTIPORTER"/>
    <property type="match status" value="1"/>
</dbReference>
<comment type="similarity">
    <text evidence="8">Belongs to the NhaC Na(+)/H(+) (TC 2.A.35) antiporter family.</text>
</comment>
<evidence type="ECO:0000313" key="11">
    <source>
        <dbReference type="EMBL" id="ERT67943.1"/>
    </source>
</evidence>
<feature type="domain" description="Na+/H+ antiporter NhaC-like C-terminal" evidence="10">
    <location>
        <begin position="166"/>
        <end position="431"/>
    </location>
</feature>
<evidence type="ECO:0000256" key="6">
    <source>
        <dbReference type="ARBA" id="ARBA00022989"/>
    </source>
</evidence>
<feature type="transmembrane region" description="Helical" evidence="9">
    <location>
        <begin position="460"/>
        <end position="481"/>
    </location>
</feature>
<proteinExistence type="inferred from homology"/>
<evidence type="ECO:0000256" key="9">
    <source>
        <dbReference type="SAM" id="Phobius"/>
    </source>
</evidence>